<reference evidence="2 3" key="1">
    <citation type="submission" date="2015-04" db="EMBL/GenBank/DDBJ databases">
        <title>Complete genome of flavobacterium.</title>
        <authorList>
            <person name="Kwon Y.M."/>
            <person name="Kim S.-J."/>
        </authorList>
    </citation>
    <scope>NUCLEOTIDE SEQUENCE [LARGE SCALE GENOMIC DNA]</scope>
    <source>
        <strain evidence="2 3">DK169</strain>
    </source>
</reference>
<evidence type="ECO:0000313" key="3">
    <source>
        <dbReference type="Proteomes" id="UP000050827"/>
    </source>
</evidence>
<dbReference type="STRING" id="346185.AAY42_05000"/>
<feature type="domain" description="Glycosyl transferase family 1" evidence="1">
    <location>
        <begin position="207"/>
        <end position="348"/>
    </location>
</feature>
<name>A0A0Q1CF08_9FLAO</name>
<dbReference type="RefSeq" id="WP_055392984.1">
    <property type="nucleotide sequence ID" value="NZ_LCTZ01000002.1"/>
</dbReference>
<evidence type="ECO:0000259" key="1">
    <source>
        <dbReference type="Pfam" id="PF00534"/>
    </source>
</evidence>
<dbReference type="OrthoDB" id="9765330at2"/>
<accession>A0A0Q1CF08</accession>
<dbReference type="SUPFAM" id="SSF53756">
    <property type="entry name" value="UDP-Glycosyltransferase/glycogen phosphorylase"/>
    <property type="match status" value="1"/>
</dbReference>
<dbReference type="EMBL" id="LCTZ01000002">
    <property type="protein sequence ID" value="KQC29332.1"/>
    <property type="molecule type" value="Genomic_DNA"/>
</dbReference>
<sequence>MKEVILYSPGAYQAYGHSFDYSKGLSEAFYNLGYTVHVFGIDGPLQFPEFVNEKRTRKNTNPQKKKTLFEKLRWGFKRLFDSNRILNDFTKFYGNFENRPLVIFETFEYFSLAKTVAPFSNNYFCVFHDTNFNFQHTSLIAGLYKQFAKIPAKKIVKNSIRSFVHGAEMKKNFIHQMGAKYAQKIEEIPYGAPNPLQITSSEKVLSREKIQLEKDKKYLLSFGTLRSDKEYEPILSALKSKTDWVWIIAGPEGDYSYNDILEKGKKEKVEERILTFPKFIKNDEQRLFFTAADVVINLYKPFIRHESGTAQLARTYNVPVIVSGPPDLTEYVSKKNIGWVVNEKLSVAKVLGTFESLDQKEKTIILDNIRTLALKNSWSSVVNRILSFT</sequence>
<dbReference type="Proteomes" id="UP000050827">
    <property type="component" value="Unassembled WGS sequence"/>
</dbReference>
<keyword evidence="3" id="KW-1185">Reference proteome</keyword>
<evidence type="ECO:0000313" key="2">
    <source>
        <dbReference type="EMBL" id="KQC29332.1"/>
    </source>
</evidence>
<gene>
    <name evidence="2" type="ORF">AAY42_05000</name>
</gene>
<proteinExistence type="predicted"/>
<dbReference type="AlphaFoldDB" id="A0A0Q1CF08"/>
<comment type="caution">
    <text evidence="2">The sequence shown here is derived from an EMBL/GenBank/DDBJ whole genome shotgun (WGS) entry which is preliminary data.</text>
</comment>
<dbReference type="GO" id="GO:0016757">
    <property type="term" value="F:glycosyltransferase activity"/>
    <property type="evidence" value="ECO:0007669"/>
    <property type="project" value="InterPro"/>
</dbReference>
<protein>
    <recommendedName>
        <fullName evidence="1">Glycosyl transferase family 1 domain-containing protein</fullName>
    </recommendedName>
</protein>
<dbReference type="InterPro" id="IPR001296">
    <property type="entry name" value="Glyco_trans_1"/>
</dbReference>
<dbReference type="Pfam" id="PF00534">
    <property type="entry name" value="Glycos_transf_1"/>
    <property type="match status" value="1"/>
</dbReference>
<organism evidence="2 3">
    <name type="scientific">Flagellimonas eckloniae</name>
    <dbReference type="NCBI Taxonomy" id="346185"/>
    <lineage>
        <taxon>Bacteria</taxon>
        <taxon>Pseudomonadati</taxon>
        <taxon>Bacteroidota</taxon>
        <taxon>Flavobacteriia</taxon>
        <taxon>Flavobacteriales</taxon>
        <taxon>Flavobacteriaceae</taxon>
        <taxon>Flagellimonas</taxon>
    </lineage>
</organism>
<dbReference type="Gene3D" id="3.40.50.2000">
    <property type="entry name" value="Glycogen Phosphorylase B"/>
    <property type="match status" value="1"/>
</dbReference>